<feature type="transmembrane region" description="Helical" evidence="1">
    <location>
        <begin position="108"/>
        <end position="128"/>
    </location>
</feature>
<feature type="transmembrane region" description="Helical" evidence="1">
    <location>
        <begin position="7"/>
        <end position="30"/>
    </location>
</feature>
<evidence type="ECO:0000313" key="2">
    <source>
        <dbReference type="EMBL" id="EET61523.1"/>
    </source>
</evidence>
<feature type="transmembrane region" description="Helical" evidence="1">
    <location>
        <begin position="69"/>
        <end position="88"/>
    </location>
</feature>
<keyword evidence="1" id="KW-0812">Transmembrane</keyword>
<dbReference type="EMBL" id="ACCL02000006">
    <property type="protein sequence ID" value="EET61523.1"/>
    <property type="molecule type" value="Genomic_DNA"/>
</dbReference>
<accession>C6LD40</accession>
<evidence type="ECO:0000256" key="1">
    <source>
        <dbReference type="SAM" id="Phobius"/>
    </source>
</evidence>
<comment type="caution">
    <text evidence="2">The sequence shown here is derived from an EMBL/GenBank/DDBJ whole genome shotgun (WGS) entry which is preliminary data.</text>
</comment>
<sequence length="168" mass="18946">MKTHGKIMLLYLVFLFVTISVAGWCAEVAFRSVFCRKLVIPGFLYGPYCPIYGFGVVAVTLFCNHKKKWVSFLEIFVLASLLEYVVSFTFERVFHVLLWDYSMIPFSIGTRVSPLFSLIWGFFGVIALTEVEPRMRQLYQNHRNVADIGAVAGLSVIAADAVIKVAGF</sequence>
<keyword evidence="3" id="KW-1185">Reference proteome</keyword>
<dbReference type="RefSeq" id="WP_006861492.1">
    <property type="nucleotide sequence ID" value="NZ_ACCL02000006.1"/>
</dbReference>
<gene>
    <name evidence="2" type="ORF">BRYFOR_06698</name>
</gene>
<dbReference type="eggNOG" id="COG4905">
    <property type="taxonomic scope" value="Bacteria"/>
</dbReference>
<evidence type="ECO:0000313" key="3">
    <source>
        <dbReference type="Proteomes" id="UP000005561"/>
    </source>
</evidence>
<keyword evidence="1" id="KW-1133">Transmembrane helix</keyword>
<dbReference type="AlphaFoldDB" id="C6LD40"/>
<dbReference type="STRING" id="168384.SAMN05660368_01626"/>
<reference evidence="2" key="1">
    <citation type="submission" date="2009-07" db="EMBL/GenBank/DDBJ databases">
        <authorList>
            <person name="Weinstock G."/>
            <person name="Sodergren E."/>
            <person name="Clifton S."/>
            <person name="Fulton L."/>
            <person name="Fulton B."/>
            <person name="Courtney L."/>
            <person name="Fronick C."/>
            <person name="Harrison M."/>
            <person name="Strong C."/>
            <person name="Farmer C."/>
            <person name="Delahaunty K."/>
            <person name="Markovic C."/>
            <person name="Hall O."/>
            <person name="Minx P."/>
            <person name="Tomlinson C."/>
            <person name="Mitreva M."/>
            <person name="Nelson J."/>
            <person name="Hou S."/>
            <person name="Wollam A."/>
            <person name="Pepin K.H."/>
            <person name="Johnson M."/>
            <person name="Bhonagiri V."/>
            <person name="Nash W.E."/>
            <person name="Warren W."/>
            <person name="Chinwalla A."/>
            <person name="Mardis E.R."/>
            <person name="Wilson R.K."/>
        </authorList>
    </citation>
    <scope>NUCLEOTIDE SEQUENCE [LARGE SCALE GENOMIC DNA]</scope>
    <source>
        <strain evidence="2">DSM 14469</strain>
    </source>
</reference>
<dbReference type="Proteomes" id="UP000005561">
    <property type="component" value="Unassembled WGS sequence"/>
</dbReference>
<name>C6LD40_9FIRM</name>
<dbReference type="InterPro" id="IPR010540">
    <property type="entry name" value="CmpB_TMEM229"/>
</dbReference>
<proteinExistence type="predicted"/>
<dbReference type="OrthoDB" id="9789229at2"/>
<organism evidence="2 3">
    <name type="scientific">Marvinbryantia formatexigens DSM 14469</name>
    <dbReference type="NCBI Taxonomy" id="478749"/>
    <lineage>
        <taxon>Bacteria</taxon>
        <taxon>Bacillati</taxon>
        <taxon>Bacillota</taxon>
        <taxon>Clostridia</taxon>
        <taxon>Lachnospirales</taxon>
        <taxon>Lachnospiraceae</taxon>
        <taxon>Marvinbryantia</taxon>
    </lineage>
</organism>
<protein>
    <submittedName>
        <fullName evidence="2">Uncharacterized protein</fullName>
    </submittedName>
</protein>
<feature type="transmembrane region" description="Helical" evidence="1">
    <location>
        <begin position="42"/>
        <end position="62"/>
    </location>
</feature>
<dbReference type="Pfam" id="PF06541">
    <property type="entry name" value="ABC_trans_CmpB"/>
    <property type="match status" value="1"/>
</dbReference>
<keyword evidence="1" id="KW-0472">Membrane</keyword>